<feature type="chain" id="PRO_5012824535" description="Transglutaminase-like domain-containing protein" evidence="1">
    <location>
        <begin position="20"/>
        <end position="534"/>
    </location>
</feature>
<proteinExistence type="predicted"/>
<sequence length="534" mass="61627">MKLYLLIFFMGWIIPFIKSMPRQWLHSRDENEDELLTIEGFGSYKSLVRSGFNSRFNNNNNNNNNNDKNFNHALGSTSNINMKISPVYSNTNGNLNSDYDDDDDIVMISSDINNIPGSLTEKPSSTNIQYSQITYSDNGFKEGLEPFETYLYNNLLLSCKKKVPEFFIDLYPSDDGYKVNYKNMKTSMITAFISFLYDHSEFWWIYTYRYSCEYSSRTENVTRIEIDLCWSNDFCNNFSQSTIQAMNEVLETQKFNIIENIGDPDHKTSYQILRNVHDQLINSVTIVTDDESEDIFSPTIYGALVNHKCTSEGIAKAFNWFSNYYKINSILAVGYGYQWNFVKLNEKWYVIDVTGDALRSTKNNISYDLFLIGYSDITNDYDIVYEKDITYNLIDRVKSTSNSITFVTYPTIDTNNFFITNNISKDDIFESTIISITSDTSYDNEVVPDSTNNRITTLISTFTTTVVTVIQGNLDLEELLNQIKENYQCDLKGVNLANINNNYYPLNQKYVAKTNTNNSNTSGVIGFFKHITFI</sequence>
<evidence type="ECO:0000313" key="2">
    <source>
        <dbReference type="EMBL" id="ORY24830.1"/>
    </source>
</evidence>
<name>A0A1Y2AR88_9FUNG</name>
<organism evidence="2 3">
    <name type="scientific">Neocallimastix californiae</name>
    <dbReference type="NCBI Taxonomy" id="1754190"/>
    <lineage>
        <taxon>Eukaryota</taxon>
        <taxon>Fungi</taxon>
        <taxon>Fungi incertae sedis</taxon>
        <taxon>Chytridiomycota</taxon>
        <taxon>Chytridiomycota incertae sedis</taxon>
        <taxon>Neocallimastigomycetes</taxon>
        <taxon>Neocallimastigales</taxon>
        <taxon>Neocallimastigaceae</taxon>
        <taxon>Neocallimastix</taxon>
    </lineage>
</organism>
<evidence type="ECO:0000313" key="3">
    <source>
        <dbReference type="Proteomes" id="UP000193920"/>
    </source>
</evidence>
<accession>A0A1Y2AR88</accession>
<dbReference type="AlphaFoldDB" id="A0A1Y2AR88"/>
<evidence type="ECO:0008006" key="4">
    <source>
        <dbReference type="Google" id="ProtNLM"/>
    </source>
</evidence>
<gene>
    <name evidence="2" type="ORF">LY90DRAFT_675066</name>
</gene>
<dbReference type="EMBL" id="MCOG01000218">
    <property type="protein sequence ID" value="ORY24830.1"/>
    <property type="molecule type" value="Genomic_DNA"/>
</dbReference>
<reference evidence="2 3" key="1">
    <citation type="submission" date="2016-08" db="EMBL/GenBank/DDBJ databases">
        <title>A Parts List for Fungal Cellulosomes Revealed by Comparative Genomics.</title>
        <authorList>
            <consortium name="DOE Joint Genome Institute"/>
            <person name="Haitjema C.H."/>
            <person name="Gilmore S.P."/>
            <person name="Henske J.K."/>
            <person name="Solomon K.V."/>
            <person name="De Groot R."/>
            <person name="Kuo A."/>
            <person name="Mondo S.J."/>
            <person name="Salamov A.A."/>
            <person name="Labutti K."/>
            <person name="Zhao Z."/>
            <person name="Chiniquy J."/>
            <person name="Barry K."/>
            <person name="Brewer H.M."/>
            <person name="Purvine S.O."/>
            <person name="Wright A.T."/>
            <person name="Boxma B."/>
            <person name="Van Alen T."/>
            <person name="Hackstein J.H."/>
            <person name="Baker S.E."/>
            <person name="Grigoriev I.V."/>
            <person name="O'Malley M.A."/>
        </authorList>
    </citation>
    <scope>NUCLEOTIDE SEQUENCE [LARGE SCALE GENOMIC DNA]</scope>
    <source>
        <strain evidence="2 3">G1</strain>
    </source>
</reference>
<protein>
    <recommendedName>
        <fullName evidence="4">Transglutaminase-like domain-containing protein</fullName>
    </recommendedName>
</protein>
<keyword evidence="3" id="KW-1185">Reference proteome</keyword>
<dbReference type="Proteomes" id="UP000193920">
    <property type="component" value="Unassembled WGS sequence"/>
</dbReference>
<keyword evidence="1" id="KW-0732">Signal</keyword>
<feature type="signal peptide" evidence="1">
    <location>
        <begin position="1"/>
        <end position="19"/>
    </location>
</feature>
<dbReference type="OrthoDB" id="2128161at2759"/>
<evidence type="ECO:0000256" key="1">
    <source>
        <dbReference type="SAM" id="SignalP"/>
    </source>
</evidence>
<comment type="caution">
    <text evidence="2">The sequence shown here is derived from an EMBL/GenBank/DDBJ whole genome shotgun (WGS) entry which is preliminary data.</text>
</comment>